<feature type="compositionally biased region" description="Basic and acidic residues" evidence="1">
    <location>
        <begin position="1"/>
        <end position="10"/>
    </location>
</feature>
<evidence type="ECO:0000256" key="1">
    <source>
        <dbReference type="SAM" id="MobiDB-lite"/>
    </source>
</evidence>
<name>A0A9W8NNP2_9PEZI</name>
<dbReference type="AlphaFoldDB" id="A0A9W8NNP2"/>
<accession>A0A9W8NNP2</accession>
<organism evidence="2 3">
    <name type="scientific">Xylaria arbuscula</name>
    <dbReference type="NCBI Taxonomy" id="114810"/>
    <lineage>
        <taxon>Eukaryota</taxon>
        <taxon>Fungi</taxon>
        <taxon>Dikarya</taxon>
        <taxon>Ascomycota</taxon>
        <taxon>Pezizomycotina</taxon>
        <taxon>Sordariomycetes</taxon>
        <taxon>Xylariomycetidae</taxon>
        <taxon>Xylariales</taxon>
        <taxon>Xylariaceae</taxon>
        <taxon>Xylaria</taxon>
    </lineage>
</organism>
<evidence type="ECO:0000313" key="3">
    <source>
        <dbReference type="Proteomes" id="UP001148614"/>
    </source>
</evidence>
<reference evidence="2" key="1">
    <citation type="submission" date="2022-07" db="EMBL/GenBank/DDBJ databases">
        <title>Genome Sequence of Xylaria arbuscula.</title>
        <authorList>
            <person name="Buettner E."/>
        </authorList>
    </citation>
    <scope>NUCLEOTIDE SEQUENCE</scope>
    <source>
        <strain evidence="2">VT107</strain>
    </source>
</reference>
<sequence>MQDGQRERQARTGPGTADDEPAHTPRSSIIALSYCDALQRIHGSARLLSLLCDPHSSATLLNLEGAKTVQILRHPKVEV</sequence>
<proteinExistence type="predicted"/>
<dbReference type="EMBL" id="JANPWZ010000065">
    <property type="protein sequence ID" value="KAJ3579722.1"/>
    <property type="molecule type" value="Genomic_DNA"/>
</dbReference>
<comment type="caution">
    <text evidence="2">The sequence shown here is derived from an EMBL/GenBank/DDBJ whole genome shotgun (WGS) entry which is preliminary data.</text>
</comment>
<feature type="region of interest" description="Disordered" evidence="1">
    <location>
        <begin position="1"/>
        <end position="25"/>
    </location>
</feature>
<evidence type="ECO:0000313" key="2">
    <source>
        <dbReference type="EMBL" id="KAJ3579722.1"/>
    </source>
</evidence>
<protein>
    <submittedName>
        <fullName evidence="2">Uncharacterized protein</fullName>
    </submittedName>
</protein>
<keyword evidence="3" id="KW-1185">Reference proteome</keyword>
<gene>
    <name evidence="2" type="ORF">NPX13_g841</name>
</gene>
<dbReference type="Proteomes" id="UP001148614">
    <property type="component" value="Unassembled WGS sequence"/>
</dbReference>